<comment type="subcellular location">
    <subcellularLocation>
        <location evidence="1">Mitochondrion</location>
    </subcellularLocation>
</comment>
<dbReference type="Proteomes" id="UP001146793">
    <property type="component" value="Unassembled WGS sequence"/>
</dbReference>
<keyword evidence="6" id="KW-0496">Mitochondrion</keyword>
<evidence type="ECO:0000256" key="2">
    <source>
        <dbReference type="ARBA" id="ARBA00022448"/>
    </source>
</evidence>
<accession>A0AAV7YK35</accession>
<evidence type="ECO:0000256" key="5">
    <source>
        <dbReference type="ARBA" id="ARBA00023010"/>
    </source>
</evidence>
<evidence type="ECO:0000313" key="10">
    <source>
        <dbReference type="Proteomes" id="UP001146793"/>
    </source>
</evidence>
<evidence type="ECO:0008006" key="11">
    <source>
        <dbReference type="Google" id="ProtNLM"/>
    </source>
</evidence>
<proteinExistence type="predicted"/>
<comment type="caution">
    <text evidence="9">The sequence shown here is derived from an EMBL/GenBank/DDBJ whole genome shotgun (WGS) entry which is preliminary data.</text>
</comment>
<evidence type="ECO:0000256" key="7">
    <source>
        <dbReference type="ARBA" id="ARBA00023157"/>
    </source>
</evidence>
<dbReference type="PANTHER" id="PTHR21622">
    <property type="entry name" value="COILED-COIL-HELIX-COILED-COIL-HELIX DOMAIN CONTAINING 4"/>
    <property type="match status" value="1"/>
</dbReference>
<reference evidence="9" key="1">
    <citation type="submission" date="2022-08" db="EMBL/GenBank/DDBJ databases">
        <title>Novel sulphate-reducing endosymbionts in the free-living metamonad Anaeramoeba.</title>
        <authorList>
            <person name="Jerlstrom-Hultqvist J."/>
            <person name="Cepicka I."/>
            <person name="Gallot-Lavallee L."/>
            <person name="Salas-Leiva D."/>
            <person name="Curtis B.A."/>
            <person name="Zahonova K."/>
            <person name="Pipaliya S."/>
            <person name="Dacks J."/>
            <person name="Roger A.J."/>
        </authorList>
    </citation>
    <scope>NUCLEOTIDE SEQUENCE</scope>
    <source>
        <strain evidence="9">Busselton2</strain>
    </source>
</reference>
<keyword evidence="3" id="KW-0653">Protein transport</keyword>
<dbReference type="EMBL" id="JANTQA010000053">
    <property type="protein sequence ID" value="KAJ3429839.1"/>
    <property type="molecule type" value="Genomic_DNA"/>
</dbReference>
<name>A0AAV7YK35_9EUKA</name>
<keyword evidence="7" id="KW-1015">Disulfide bond</keyword>
<dbReference type="GO" id="GO:0005758">
    <property type="term" value="C:mitochondrial intermembrane space"/>
    <property type="evidence" value="ECO:0007669"/>
    <property type="project" value="TreeGrafter"/>
</dbReference>
<dbReference type="InterPro" id="IPR039289">
    <property type="entry name" value="CHCHD4"/>
</dbReference>
<keyword evidence="4" id="KW-0560">Oxidoreductase</keyword>
<evidence type="ECO:0000256" key="4">
    <source>
        <dbReference type="ARBA" id="ARBA00023002"/>
    </source>
</evidence>
<dbReference type="GO" id="GO:0015035">
    <property type="term" value="F:protein-disulfide reductase activity"/>
    <property type="evidence" value="ECO:0007669"/>
    <property type="project" value="InterPro"/>
</dbReference>
<keyword evidence="8" id="KW-0676">Redox-active center</keyword>
<keyword evidence="2" id="KW-0813">Transport</keyword>
<dbReference type="PANTHER" id="PTHR21622:SF0">
    <property type="entry name" value="COILED-COIL-HELIX-COILED-COIL-HELIX DOMAIN CONTAINING 4"/>
    <property type="match status" value="1"/>
</dbReference>
<sequence>MSFLWNWMFNKKPEPVKELRLEDIDWDCPCMKPVKEGPCGKKFMSAFKCYVGSKSDPKGSDCIKVFREFKECLKKHPEVLEDDELSDNN</sequence>
<dbReference type="AlphaFoldDB" id="A0AAV7YK35"/>
<dbReference type="PROSITE" id="PS51808">
    <property type="entry name" value="CHCH"/>
    <property type="match status" value="1"/>
</dbReference>
<evidence type="ECO:0000256" key="1">
    <source>
        <dbReference type="ARBA" id="ARBA00004173"/>
    </source>
</evidence>
<protein>
    <recommendedName>
        <fullName evidence="11">Mitochondrial intermembrane space import and assembly protein 40</fullName>
    </recommendedName>
</protein>
<organism evidence="9 10">
    <name type="scientific">Anaeramoeba flamelloides</name>
    <dbReference type="NCBI Taxonomy" id="1746091"/>
    <lineage>
        <taxon>Eukaryota</taxon>
        <taxon>Metamonada</taxon>
        <taxon>Anaeramoebidae</taxon>
        <taxon>Anaeramoeba</taxon>
    </lineage>
</organism>
<evidence type="ECO:0000256" key="3">
    <source>
        <dbReference type="ARBA" id="ARBA00022927"/>
    </source>
</evidence>
<dbReference type="Gene3D" id="1.10.287.2900">
    <property type="match status" value="1"/>
</dbReference>
<dbReference type="GO" id="GO:0045041">
    <property type="term" value="P:protein import into mitochondrial intermembrane space"/>
    <property type="evidence" value="ECO:0007669"/>
    <property type="project" value="InterPro"/>
</dbReference>
<gene>
    <name evidence="9" type="ORF">M0812_23736</name>
</gene>
<evidence type="ECO:0000313" key="9">
    <source>
        <dbReference type="EMBL" id="KAJ3429839.1"/>
    </source>
</evidence>
<evidence type="ECO:0000256" key="6">
    <source>
        <dbReference type="ARBA" id="ARBA00023128"/>
    </source>
</evidence>
<keyword evidence="5" id="KW-0811">Translocation</keyword>
<evidence type="ECO:0000256" key="8">
    <source>
        <dbReference type="ARBA" id="ARBA00023284"/>
    </source>
</evidence>